<protein>
    <submittedName>
        <fullName evidence="4">Fructose-1,6-bisphosphatase</fullName>
    </submittedName>
</protein>
<dbReference type="InterPro" id="IPR009164">
    <property type="entry name" value="FBPtase_class3"/>
</dbReference>
<accession>A0A3G9JXG4</accession>
<evidence type="ECO:0000313" key="4">
    <source>
        <dbReference type="EMBL" id="BBH50118.1"/>
    </source>
</evidence>
<dbReference type="InterPro" id="IPR029052">
    <property type="entry name" value="Metallo-depent_PP-like"/>
</dbReference>
<dbReference type="SUPFAM" id="SSF56300">
    <property type="entry name" value="Metallo-dependent phosphatases"/>
    <property type="match status" value="1"/>
</dbReference>
<organism evidence="4 5">
    <name type="scientific">Parolsenella catena</name>
    <dbReference type="NCBI Taxonomy" id="2003188"/>
    <lineage>
        <taxon>Bacteria</taxon>
        <taxon>Bacillati</taxon>
        <taxon>Actinomycetota</taxon>
        <taxon>Coriobacteriia</taxon>
        <taxon>Coriobacteriales</taxon>
        <taxon>Atopobiaceae</taxon>
        <taxon>Parolsenella</taxon>
    </lineage>
</organism>
<dbReference type="HAMAP" id="MF_01854">
    <property type="entry name" value="FBPase_class3"/>
    <property type="match status" value="1"/>
</dbReference>
<dbReference type="GO" id="GO:0042132">
    <property type="term" value="F:fructose 1,6-bisphosphate 1-phosphatase activity"/>
    <property type="evidence" value="ECO:0007669"/>
    <property type="project" value="InterPro"/>
</dbReference>
<keyword evidence="5" id="KW-1185">Reference proteome</keyword>
<reference evidence="5" key="1">
    <citation type="submission" date="2018-11" db="EMBL/GenBank/DDBJ databases">
        <title>Comparative genomics of Parolsenella catena and Libanicoccus massiliensis: Reclassification of Libanicoccus massiliensis as Parolsenella massiliensis comb. nov.</title>
        <authorList>
            <person name="Sakamoto M."/>
            <person name="Ikeyama N."/>
            <person name="Murakami T."/>
            <person name="Mori H."/>
            <person name="Yuki M."/>
            <person name="Ohkuma M."/>
        </authorList>
    </citation>
    <scope>NUCLEOTIDE SEQUENCE [LARGE SCALE GENOMIC DNA]</scope>
    <source>
        <strain evidence="5">JCM 31932</strain>
    </source>
</reference>
<keyword evidence="2" id="KW-0464">Manganese</keyword>
<dbReference type="KEGG" id="pcat:Pcatena_07050"/>
<dbReference type="Pfam" id="PF06874">
    <property type="entry name" value="FBPase_2"/>
    <property type="match status" value="1"/>
</dbReference>
<evidence type="ECO:0000256" key="2">
    <source>
        <dbReference type="ARBA" id="ARBA00023211"/>
    </source>
</evidence>
<proteinExistence type="inferred from homology"/>
<dbReference type="Proteomes" id="UP000273154">
    <property type="component" value="Chromosome"/>
</dbReference>
<dbReference type="AlphaFoldDB" id="A0A3G9JXG4"/>
<gene>
    <name evidence="4" type="primary">fbp_2</name>
    <name evidence="4" type="ORF">Pcatena_07050</name>
</gene>
<sequence>MYISWLSRVWRIWVYDGRTTVSGRGAMTPAMHDDQRVKYLMLLSEKFPTCQAVYTEVINLEAILNLPKATEHFISDVHGDCEQFDHIINNCSGVIRERVRSVFRHRLTPGEQAELCTLIYYPDEKLGRMAEAHLDTPAWYRESLGRLIELARYLSDAYTRSKVRKAMPVSYAYIIDELLHASPGEASSRAAYHARIVDSIIETGSVCDFIRSLAALIKRLAVDHVHVVGDLYDRGAHGDAVIDRLMAYHSLDIQWGNHDICWMGAAAGSEACVATVVRNCVHYQTLDILEGSYGISLRELALFAEKTYAEQDVLSACEKAITVIMLKVSGQLISRHPEFDMADRLLLGGVDASAGTVRIGGRSYELVTRDFPTLEPSRPYELTDEERRVLDGLVESFTHSRRLRRHVDFLYEKGSVYLAYNNNLLFHGCVPMRADGSFRPIRVGGRHIAGRAYLDACDRMARIAWHERTPEALDWMWYLWCGLGSPLSGRTMKTFERTFVADRSAWAEEQDPYFELTCEPGACEHVLAEFGLSGPASHIINGHTPVARASGESPVRGGGRRLVIDGGFCRAYHSRTGIAGYTLIVDAQGMRIKAHRPYGAIGDVVADRGDIFSDDDQLEVNERPLIVADTDTGAHIRAQIDDLTALLDAYRTGDLPERGRA</sequence>
<dbReference type="EMBL" id="AP019367">
    <property type="protein sequence ID" value="BBH50118.1"/>
    <property type="molecule type" value="Genomic_DNA"/>
</dbReference>
<keyword evidence="3" id="KW-0119">Carbohydrate metabolism</keyword>
<dbReference type="Gene3D" id="3.60.21.10">
    <property type="match status" value="1"/>
</dbReference>
<evidence type="ECO:0000256" key="1">
    <source>
        <dbReference type="ARBA" id="ARBA00022801"/>
    </source>
</evidence>
<name>A0A3G9JXG4_9ACTN</name>
<keyword evidence="1" id="KW-0378">Hydrolase</keyword>
<dbReference type="GO" id="GO:0006094">
    <property type="term" value="P:gluconeogenesis"/>
    <property type="evidence" value="ECO:0007669"/>
    <property type="project" value="InterPro"/>
</dbReference>
<evidence type="ECO:0000313" key="5">
    <source>
        <dbReference type="Proteomes" id="UP000273154"/>
    </source>
</evidence>
<evidence type="ECO:0000256" key="3">
    <source>
        <dbReference type="ARBA" id="ARBA00023277"/>
    </source>
</evidence>